<feature type="compositionally biased region" description="Basic and acidic residues" evidence="2">
    <location>
        <begin position="202"/>
        <end position="213"/>
    </location>
</feature>
<gene>
    <name evidence="3" type="ORF">EHS25_002380</name>
</gene>
<dbReference type="OrthoDB" id="270284at2759"/>
<evidence type="ECO:0000256" key="1">
    <source>
        <dbReference type="ARBA" id="ARBA00034127"/>
    </source>
</evidence>
<dbReference type="InterPro" id="IPR021346">
    <property type="entry name" value="Tma16"/>
</dbReference>
<feature type="region of interest" description="Disordered" evidence="2">
    <location>
        <begin position="1"/>
        <end position="26"/>
    </location>
</feature>
<dbReference type="InterPro" id="IPR038356">
    <property type="entry name" value="Tma16_sf"/>
</dbReference>
<dbReference type="Gene3D" id="1.20.1440.170">
    <property type="entry name" value="Translation machinery-associated protein 16-like"/>
    <property type="match status" value="1"/>
</dbReference>
<sequence>MPNNRRLTKKTIKGKDSVHPGSRKAGQLNRVHLRASKLQNHAKLRKDASSYKLQRPLFFHHAISSPSPLTLSSLKALIEVYIARNDTRIEELTAERRPGRPKEKELLELEDLRKREAKEFETGFELPDLTHAPTTRLLHTFHAQSINLDAPRLDLLRHIRVIRDSEDVVVSRKGRTEGMGLGTGTGGSGEDWTEGAEGAELGEEKGEMVVETA</sequence>
<feature type="region of interest" description="Disordered" evidence="2">
    <location>
        <begin position="175"/>
        <end position="213"/>
    </location>
</feature>
<comment type="caution">
    <text evidence="3">The sequence shown here is derived from an EMBL/GenBank/DDBJ whole genome shotgun (WGS) entry which is preliminary data.</text>
</comment>
<keyword evidence="4" id="KW-1185">Reference proteome</keyword>
<evidence type="ECO:0000313" key="3">
    <source>
        <dbReference type="EMBL" id="RSH89268.1"/>
    </source>
</evidence>
<organism evidence="3 4">
    <name type="scientific">Saitozyma podzolica</name>
    <dbReference type="NCBI Taxonomy" id="1890683"/>
    <lineage>
        <taxon>Eukaryota</taxon>
        <taxon>Fungi</taxon>
        <taxon>Dikarya</taxon>
        <taxon>Basidiomycota</taxon>
        <taxon>Agaricomycotina</taxon>
        <taxon>Tremellomycetes</taxon>
        <taxon>Tremellales</taxon>
        <taxon>Trimorphomycetaceae</taxon>
        <taxon>Saitozyma</taxon>
    </lineage>
</organism>
<dbReference type="GO" id="GO:0005634">
    <property type="term" value="C:nucleus"/>
    <property type="evidence" value="ECO:0007669"/>
    <property type="project" value="TreeGrafter"/>
</dbReference>
<reference evidence="3 4" key="1">
    <citation type="submission" date="2018-11" db="EMBL/GenBank/DDBJ databases">
        <title>Genome sequence of Saitozyma podzolica DSM 27192.</title>
        <authorList>
            <person name="Aliyu H."/>
            <person name="Gorte O."/>
            <person name="Ochsenreither K."/>
        </authorList>
    </citation>
    <scope>NUCLEOTIDE SEQUENCE [LARGE SCALE GENOMIC DNA]</scope>
    <source>
        <strain evidence="3 4">DSM 27192</strain>
    </source>
</reference>
<dbReference type="Proteomes" id="UP000279259">
    <property type="component" value="Unassembled WGS sequence"/>
</dbReference>
<dbReference type="EMBL" id="RSCD01000014">
    <property type="protein sequence ID" value="RSH89268.1"/>
    <property type="molecule type" value="Genomic_DNA"/>
</dbReference>
<evidence type="ECO:0008006" key="5">
    <source>
        <dbReference type="Google" id="ProtNLM"/>
    </source>
</evidence>
<dbReference type="AlphaFoldDB" id="A0A427YDW2"/>
<proteinExistence type="inferred from homology"/>
<dbReference type="PANTHER" id="PTHR13349:SF2">
    <property type="entry name" value="TRANSLATION MACHINERY-ASSOCIATED PROTEIN 16"/>
    <property type="match status" value="1"/>
</dbReference>
<name>A0A427YDW2_9TREE</name>
<evidence type="ECO:0000313" key="4">
    <source>
        <dbReference type="Proteomes" id="UP000279259"/>
    </source>
</evidence>
<dbReference type="Pfam" id="PF11176">
    <property type="entry name" value="Tma16"/>
    <property type="match status" value="1"/>
</dbReference>
<feature type="compositionally biased region" description="Gly residues" evidence="2">
    <location>
        <begin position="177"/>
        <end position="189"/>
    </location>
</feature>
<protein>
    <recommendedName>
        <fullName evidence="5">Translation machinery-associated protein 16</fullName>
    </recommendedName>
</protein>
<dbReference type="PANTHER" id="PTHR13349">
    <property type="entry name" value="TRANSLATION MACHINERY-ASSOCIATED PROTEIN 16"/>
    <property type="match status" value="1"/>
</dbReference>
<evidence type="ECO:0000256" key="2">
    <source>
        <dbReference type="SAM" id="MobiDB-lite"/>
    </source>
</evidence>
<feature type="compositionally biased region" description="Basic residues" evidence="2">
    <location>
        <begin position="1"/>
        <end position="12"/>
    </location>
</feature>
<dbReference type="STRING" id="1890683.A0A427YDW2"/>
<accession>A0A427YDW2</accession>
<comment type="similarity">
    <text evidence="1">Belongs to the TMA16 family.</text>
</comment>